<evidence type="ECO:0000313" key="3">
    <source>
        <dbReference type="Proteomes" id="UP000670092"/>
    </source>
</evidence>
<name>A0A8H8D6C8_AJECA</name>
<gene>
    <name evidence="2" type="ORF">I7I52_00366</name>
</gene>
<comment type="caution">
    <text evidence="2">The sequence shown here is derived from an EMBL/GenBank/DDBJ whole genome shotgun (WGS) entry which is preliminary data.</text>
</comment>
<dbReference type="AlphaFoldDB" id="A0A8H8D6C8"/>
<accession>A0A8H8D6C8</accession>
<feature type="region of interest" description="Disordered" evidence="1">
    <location>
        <begin position="1"/>
        <end position="67"/>
    </location>
</feature>
<organism evidence="2 3">
    <name type="scientific">Ajellomyces capsulatus</name>
    <name type="common">Darling's disease fungus</name>
    <name type="synonym">Histoplasma capsulatum</name>
    <dbReference type="NCBI Taxonomy" id="5037"/>
    <lineage>
        <taxon>Eukaryota</taxon>
        <taxon>Fungi</taxon>
        <taxon>Dikarya</taxon>
        <taxon>Ascomycota</taxon>
        <taxon>Pezizomycotina</taxon>
        <taxon>Eurotiomycetes</taxon>
        <taxon>Eurotiomycetidae</taxon>
        <taxon>Onygenales</taxon>
        <taxon>Ajellomycetaceae</taxon>
        <taxon>Histoplasma</taxon>
    </lineage>
</organism>
<sequence>MYRGRQPIAPQTKKYTTHSITPPGLFPRFFPPSPPGRKERKKQNDEKKTKKQKRAHPSINLSANHSISSTGGRAVCAIMRFPDPRLSLSISISISETSPPTVVSSTITAGKWGLLPWCSGS</sequence>
<reference evidence="2 3" key="1">
    <citation type="submission" date="2021-01" db="EMBL/GenBank/DDBJ databases">
        <title>Chromosome-level genome assembly of a human fungal pathogen reveals clustering of transcriptionally co-regulated genes.</title>
        <authorList>
            <person name="Voorhies M."/>
            <person name="Cohen S."/>
            <person name="Shea T.P."/>
            <person name="Petrus S."/>
            <person name="Munoz J.F."/>
            <person name="Poplawski S."/>
            <person name="Goldman W.E."/>
            <person name="Michael T."/>
            <person name="Cuomo C.A."/>
            <person name="Sil A."/>
            <person name="Beyhan S."/>
        </authorList>
    </citation>
    <scope>NUCLEOTIDE SEQUENCE [LARGE SCALE GENOMIC DNA]</scope>
    <source>
        <strain evidence="2 3">G184AR</strain>
    </source>
</reference>
<dbReference type="EMBL" id="JAEVHI010000001">
    <property type="protein sequence ID" value="KAG5302659.1"/>
    <property type="molecule type" value="Genomic_DNA"/>
</dbReference>
<dbReference type="VEuPathDB" id="FungiDB:I7I52_00366"/>
<evidence type="ECO:0000256" key="1">
    <source>
        <dbReference type="SAM" id="MobiDB-lite"/>
    </source>
</evidence>
<proteinExistence type="predicted"/>
<dbReference type="Proteomes" id="UP000670092">
    <property type="component" value="Unassembled WGS sequence"/>
</dbReference>
<protein>
    <submittedName>
        <fullName evidence="2">Uncharacterized protein</fullName>
    </submittedName>
</protein>
<evidence type="ECO:0000313" key="2">
    <source>
        <dbReference type="EMBL" id="KAG5302659.1"/>
    </source>
</evidence>